<keyword evidence="5" id="KW-1185">Reference proteome</keyword>
<reference evidence="4 5" key="1">
    <citation type="submission" date="2011-08" db="EMBL/GenBank/DDBJ databases">
        <title>The Genome Sequence of Oribacterium sp. ACB7.</title>
        <authorList>
            <consortium name="The Broad Institute Genome Sequencing Platform"/>
            <person name="Earl A."/>
            <person name="Ward D."/>
            <person name="Feldgarden M."/>
            <person name="Gevers D."/>
            <person name="Sizova M."/>
            <person name="Hazen A."/>
            <person name="Epstein S."/>
            <person name="Young S.K."/>
            <person name="Zeng Q."/>
            <person name="Gargeya S."/>
            <person name="Fitzgerald M."/>
            <person name="Haas B."/>
            <person name="Abouelleil A."/>
            <person name="Alvarado L."/>
            <person name="Arachchi H.M."/>
            <person name="Berlin A."/>
            <person name="Brown A."/>
            <person name="Chapman S.B."/>
            <person name="Chen Z."/>
            <person name="Dunbar C."/>
            <person name="Freedman E."/>
            <person name="Gearin G."/>
            <person name="Gellesch M."/>
            <person name="Goldberg J."/>
            <person name="Griggs A."/>
            <person name="Gujja S."/>
            <person name="Heiman D."/>
            <person name="Howarth C."/>
            <person name="Larson L."/>
            <person name="Lui A."/>
            <person name="MacDonald P.J.P."/>
            <person name="Montmayeur A."/>
            <person name="Murphy C."/>
            <person name="Neiman D."/>
            <person name="Pearson M."/>
            <person name="Priest M."/>
            <person name="Roberts A."/>
            <person name="Saif S."/>
            <person name="Shea T."/>
            <person name="Shenoy N."/>
            <person name="Sisk P."/>
            <person name="Stolte C."/>
            <person name="Sykes S."/>
            <person name="Wortman J."/>
            <person name="Nusbaum C."/>
            <person name="Birren B."/>
        </authorList>
    </citation>
    <scope>NUCLEOTIDE SEQUENCE [LARGE SCALE GENOMIC DNA]</scope>
    <source>
        <strain evidence="4 5">ACB7</strain>
    </source>
</reference>
<sequence length="217" mass="24451">MLRDLPLSSLVQIFISESYEGNLPHGLVKEDERVFLLSKKAMESISTTESQQGILAKIAIPKREEPEGDFYLILEDIQDPGNLGTIFRTAEAAGISHIFMNKTCTDIFSPKAVRSTMGSLFRVSFSIHEDLESICKMLKKRAVRIYAMHLSGENVFYQEDFRCPSAFMLGNEGNGLSESLTKLSDQLIRIPMQGQIESLNVATTASILMYEVYRQRQ</sequence>
<gene>
    <name evidence="4" type="ORF">HMPREF9624_00463</name>
</gene>
<evidence type="ECO:0000256" key="1">
    <source>
        <dbReference type="ARBA" id="ARBA00022603"/>
    </source>
</evidence>
<dbReference type="GO" id="GO:0032259">
    <property type="term" value="P:methylation"/>
    <property type="evidence" value="ECO:0007669"/>
    <property type="project" value="UniProtKB-KW"/>
</dbReference>
<dbReference type="GO" id="GO:0006396">
    <property type="term" value="P:RNA processing"/>
    <property type="evidence" value="ECO:0007669"/>
    <property type="project" value="InterPro"/>
</dbReference>
<comment type="caution">
    <text evidence="4">The sequence shown here is derived from an EMBL/GenBank/DDBJ whole genome shotgun (WGS) entry which is preliminary data.</text>
</comment>
<dbReference type="EMBL" id="AFZD01000016">
    <property type="protein sequence ID" value="EHL12156.1"/>
    <property type="molecule type" value="Genomic_DNA"/>
</dbReference>
<dbReference type="InterPro" id="IPR051259">
    <property type="entry name" value="rRNA_Methyltransferase"/>
</dbReference>
<dbReference type="SUPFAM" id="SSF75217">
    <property type="entry name" value="alpha/beta knot"/>
    <property type="match status" value="1"/>
</dbReference>
<dbReference type="Proteomes" id="UP000003527">
    <property type="component" value="Unassembled WGS sequence"/>
</dbReference>
<dbReference type="InterPro" id="IPR029064">
    <property type="entry name" value="Ribosomal_eL30-like_sf"/>
</dbReference>
<dbReference type="GO" id="GO:0008173">
    <property type="term" value="F:RNA methyltransferase activity"/>
    <property type="evidence" value="ECO:0007669"/>
    <property type="project" value="InterPro"/>
</dbReference>
<dbReference type="Gene3D" id="3.40.1280.10">
    <property type="match status" value="1"/>
</dbReference>
<dbReference type="AlphaFoldDB" id="G9WTV3"/>
<dbReference type="Gene3D" id="3.30.1330.30">
    <property type="match status" value="1"/>
</dbReference>
<keyword evidence="1" id="KW-0489">Methyltransferase</keyword>
<dbReference type="GO" id="GO:0003723">
    <property type="term" value="F:RNA binding"/>
    <property type="evidence" value="ECO:0007669"/>
    <property type="project" value="InterPro"/>
</dbReference>
<protein>
    <recommendedName>
        <fullName evidence="3">tRNA/rRNA methyltransferase SpoU type domain-containing protein</fullName>
    </recommendedName>
</protein>
<dbReference type="InterPro" id="IPR029026">
    <property type="entry name" value="tRNA_m1G_MTases_N"/>
</dbReference>
<dbReference type="CDD" id="cd18095">
    <property type="entry name" value="SpoU-like_rRNA-MTase"/>
    <property type="match status" value="1"/>
</dbReference>
<accession>G9WTV3</accession>
<dbReference type="Pfam" id="PF00588">
    <property type="entry name" value="SpoU_methylase"/>
    <property type="match status" value="1"/>
</dbReference>
<evidence type="ECO:0000256" key="2">
    <source>
        <dbReference type="ARBA" id="ARBA00022679"/>
    </source>
</evidence>
<evidence type="ECO:0000259" key="3">
    <source>
        <dbReference type="Pfam" id="PF00588"/>
    </source>
</evidence>
<dbReference type="PANTHER" id="PTHR43191">
    <property type="entry name" value="RRNA METHYLTRANSFERASE 3"/>
    <property type="match status" value="1"/>
</dbReference>
<dbReference type="HOGENOM" id="CLU_021322_3_2_9"/>
<evidence type="ECO:0000313" key="4">
    <source>
        <dbReference type="EMBL" id="EHL12156.1"/>
    </source>
</evidence>
<feature type="domain" description="tRNA/rRNA methyltransferase SpoU type" evidence="3">
    <location>
        <begin position="70"/>
        <end position="210"/>
    </location>
</feature>
<evidence type="ECO:0000313" key="5">
    <source>
        <dbReference type="Proteomes" id="UP000003527"/>
    </source>
</evidence>
<proteinExistence type="predicted"/>
<dbReference type="InterPro" id="IPR001537">
    <property type="entry name" value="SpoU_MeTrfase"/>
</dbReference>
<organism evidence="4 5">
    <name type="scientific">Oribacterium asaccharolyticum ACB7</name>
    <dbReference type="NCBI Taxonomy" id="796944"/>
    <lineage>
        <taxon>Bacteria</taxon>
        <taxon>Bacillati</taxon>
        <taxon>Bacillota</taxon>
        <taxon>Clostridia</taxon>
        <taxon>Lachnospirales</taxon>
        <taxon>Lachnospiraceae</taxon>
        <taxon>Oribacterium</taxon>
    </lineage>
</organism>
<keyword evidence="2" id="KW-0808">Transferase</keyword>
<dbReference type="InterPro" id="IPR029028">
    <property type="entry name" value="Alpha/beta_knot_MTases"/>
</dbReference>
<dbReference type="PATRIC" id="fig|796944.3.peg.1177"/>
<dbReference type="RefSeq" id="WP_009536363.1">
    <property type="nucleotide sequence ID" value="NZ_JH414504.1"/>
</dbReference>
<dbReference type="PANTHER" id="PTHR43191:SF2">
    <property type="entry name" value="RRNA METHYLTRANSFERASE 3, MITOCHONDRIAL"/>
    <property type="match status" value="1"/>
</dbReference>
<name>G9WTV3_9FIRM</name>